<reference evidence="1" key="1">
    <citation type="submission" date="2014-11" db="EMBL/GenBank/DDBJ databases">
        <authorList>
            <person name="Amaro Gonzalez C."/>
        </authorList>
    </citation>
    <scope>NUCLEOTIDE SEQUENCE</scope>
</reference>
<name>A0A0E9VKW7_ANGAN</name>
<proteinExistence type="predicted"/>
<protein>
    <submittedName>
        <fullName evidence="1">Uncharacterized protein</fullName>
    </submittedName>
</protein>
<organism evidence="1">
    <name type="scientific">Anguilla anguilla</name>
    <name type="common">European freshwater eel</name>
    <name type="synonym">Muraena anguilla</name>
    <dbReference type="NCBI Taxonomy" id="7936"/>
    <lineage>
        <taxon>Eukaryota</taxon>
        <taxon>Metazoa</taxon>
        <taxon>Chordata</taxon>
        <taxon>Craniata</taxon>
        <taxon>Vertebrata</taxon>
        <taxon>Euteleostomi</taxon>
        <taxon>Actinopterygii</taxon>
        <taxon>Neopterygii</taxon>
        <taxon>Teleostei</taxon>
        <taxon>Anguilliformes</taxon>
        <taxon>Anguillidae</taxon>
        <taxon>Anguilla</taxon>
    </lineage>
</organism>
<dbReference type="EMBL" id="GBXM01029901">
    <property type="protein sequence ID" value="JAH78676.1"/>
    <property type="molecule type" value="Transcribed_RNA"/>
</dbReference>
<sequence>MNFFAPTGPRALVKVNGINIPVHDPDTSPKKLKLGY</sequence>
<accession>A0A0E9VKW7</accession>
<evidence type="ECO:0000313" key="1">
    <source>
        <dbReference type="EMBL" id="JAH78676.1"/>
    </source>
</evidence>
<dbReference type="AlphaFoldDB" id="A0A0E9VKW7"/>
<reference evidence="1" key="2">
    <citation type="journal article" date="2015" name="Fish Shellfish Immunol.">
        <title>Early steps in the European eel (Anguilla anguilla)-Vibrio vulnificus interaction in the gills: Role of the RtxA13 toxin.</title>
        <authorList>
            <person name="Callol A."/>
            <person name="Pajuelo D."/>
            <person name="Ebbesson L."/>
            <person name="Teles M."/>
            <person name="MacKenzie S."/>
            <person name="Amaro C."/>
        </authorList>
    </citation>
    <scope>NUCLEOTIDE SEQUENCE</scope>
</reference>